<feature type="domain" description="HTH araC/xylS-type" evidence="4">
    <location>
        <begin position="173"/>
        <end position="271"/>
    </location>
</feature>
<dbReference type="SMART" id="SM00342">
    <property type="entry name" value="HTH_ARAC"/>
    <property type="match status" value="1"/>
</dbReference>
<dbReference type="SUPFAM" id="SSF51215">
    <property type="entry name" value="Regulatory protein AraC"/>
    <property type="match status" value="1"/>
</dbReference>
<sequence>MDANHEIIIPNKGLPFKMFIFEGKNGNYVRNKHWHTSIEIFAVFKGSVRFFLNDEEYYLKEGEFVIVNSNEVHSIFAPDLNLTLVIQIPLVVFEEYYIEKNFITFSHDPNYCDKDMMGIMKEMYRAYVAKKCGYEFLTQTKFYHLLYLMVTVYRITDVSDERIKSYKHLNRLTDITNYIKENYEGDISLESLAKIFGYSPTYLSKMFQKYAKVSYREYLQSIRLERACAELVNTNHMLGDIAINNGFANSKAFAKPFKKKNDILPSEYRKRMKQ</sequence>
<dbReference type="Proteomes" id="UP000095727">
    <property type="component" value="Unassembled WGS sequence"/>
</dbReference>
<dbReference type="InterPro" id="IPR037923">
    <property type="entry name" value="HTH-like"/>
</dbReference>
<evidence type="ECO:0000256" key="1">
    <source>
        <dbReference type="ARBA" id="ARBA00023015"/>
    </source>
</evidence>
<reference evidence="5 6" key="1">
    <citation type="submission" date="2015-09" db="EMBL/GenBank/DDBJ databases">
        <authorList>
            <consortium name="Pathogen Informatics"/>
        </authorList>
    </citation>
    <scope>NUCLEOTIDE SEQUENCE [LARGE SCALE GENOMIC DNA]</scope>
    <source>
        <strain evidence="5 6">2789STDY5834962</strain>
    </source>
</reference>
<keyword evidence="5" id="KW-0808">Transferase</keyword>
<dbReference type="CDD" id="cd02208">
    <property type="entry name" value="cupin_RmlC-like"/>
    <property type="match status" value="1"/>
</dbReference>
<evidence type="ECO:0000259" key="4">
    <source>
        <dbReference type="PROSITE" id="PS01124"/>
    </source>
</evidence>
<dbReference type="RefSeq" id="WP_055155466.1">
    <property type="nucleotide sequence ID" value="NZ_CYXR01000001.1"/>
</dbReference>
<evidence type="ECO:0000313" key="5">
    <source>
        <dbReference type="EMBL" id="CUM69644.1"/>
    </source>
</evidence>
<evidence type="ECO:0000256" key="2">
    <source>
        <dbReference type="ARBA" id="ARBA00023125"/>
    </source>
</evidence>
<dbReference type="PROSITE" id="PS00041">
    <property type="entry name" value="HTH_ARAC_FAMILY_1"/>
    <property type="match status" value="1"/>
</dbReference>
<keyword evidence="5" id="KW-0489">Methyltransferase</keyword>
<keyword evidence="3" id="KW-0804">Transcription</keyword>
<dbReference type="PROSITE" id="PS01124">
    <property type="entry name" value="HTH_ARAC_FAMILY_2"/>
    <property type="match status" value="1"/>
</dbReference>
<gene>
    <name evidence="5" type="primary">adaA_1</name>
    <name evidence="5" type="ORF">ERS852574_00088</name>
</gene>
<evidence type="ECO:0000256" key="3">
    <source>
        <dbReference type="ARBA" id="ARBA00023163"/>
    </source>
</evidence>
<dbReference type="Gene3D" id="1.10.10.60">
    <property type="entry name" value="Homeodomain-like"/>
    <property type="match status" value="2"/>
</dbReference>
<accession>A0A173QVF5</accession>
<dbReference type="SUPFAM" id="SSF46689">
    <property type="entry name" value="Homeodomain-like"/>
    <property type="match status" value="2"/>
</dbReference>
<dbReference type="Gene3D" id="2.60.120.10">
    <property type="entry name" value="Jelly Rolls"/>
    <property type="match status" value="1"/>
</dbReference>
<dbReference type="InterPro" id="IPR014710">
    <property type="entry name" value="RmlC-like_jellyroll"/>
</dbReference>
<dbReference type="GO" id="GO:0032259">
    <property type="term" value="P:methylation"/>
    <property type="evidence" value="ECO:0007669"/>
    <property type="project" value="UniProtKB-KW"/>
</dbReference>
<dbReference type="InterPro" id="IPR003313">
    <property type="entry name" value="AraC-bd"/>
</dbReference>
<dbReference type="GO" id="GO:0008168">
    <property type="term" value="F:methyltransferase activity"/>
    <property type="evidence" value="ECO:0007669"/>
    <property type="project" value="UniProtKB-KW"/>
</dbReference>
<organism evidence="5 6">
    <name type="scientific">Coprococcus comes</name>
    <dbReference type="NCBI Taxonomy" id="410072"/>
    <lineage>
        <taxon>Bacteria</taxon>
        <taxon>Bacillati</taxon>
        <taxon>Bacillota</taxon>
        <taxon>Clostridia</taxon>
        <taxon>Lachnospirales</taxon>
        <taxon>Lachnospiraceae</taxon>
        <taxon>Coprococcus</taxon>
    </lineage>
</organism>
<dbReference type="Pfam" id="PF12833">
    <property type="entry name" value="HTH_18"/>
    <property type="match status" value="1"/>
</dbReference>
<dbReference type="EMBL" id="CYXR01000001">
    <property type="protein sequence ID" value="CUM69644.1"/>
    <property type="molecule type" value="Genomic_DNA"/>
</dbReference>
<name>A0A173QVF5_9FIRM</name>
<dbReference type="EC" id="2.1.1.-" evidence="5"/>
<dbReference type="InterPro" id="IPR009057">
    <property type="entry name" value="Homeodomain-like_sf"/>
</dbReference>
<dbReference type="GO" id="GO:0003700">
    <property type="term" value="F:DNA-binding transcription factor activity"/>
    <property type="evidence" value="ECO:0007669"/>
    <property type="project" value="InterPro"/>
</dbReference>
<protein>
    <submittedName>
        <fullName evidence="5">Methylphosphotriester-DNA--protein-cysteine S-methyltransferase</fullName>
        <ecNumber evidence="5">2.1.1.-</ecNumber>
    </submittedName>
</protein>
<dbReference type="InterPro" id="IPR018062">
    <property type="entry name" value="HTH_AraC-typ_CS"/>
</dbReference>
<dbReference type="PANTHER" id="PTHR43280">
    <property type="entry name" value="ARAC-FAMILY TRANSCRIPTIONAL REGULATOR"/>
    <property type="match status" value="1"/>
</dbReference>
<dbReference type="PANTHER" id="PTHR43280:SF2">
    <property type="entry name" value="HTH-TYPE TRANSCRIPTIONAL REGULATOR EXSA"/>
    <property type="match status" value="1"/>
</dbReference>
<keyword evidence="1" id="KW-0805">Transcription regulation</keyword>
<dbReference type="Pfam" id="PF02311">
    <property type="entry name" value="AraC_binding"/>
    <property type="match status" value="1"/>
</dbReference>
<keyword evidence="2" id="KW-0238">DNA-binding</keyword>
<dbReference type="AlphaFoldDB" id="A0A173QVF5"/>
<dbReference type="InterPro" id="IPR018060">
    <property type="entry name" value="HTH_AraC"/>
</dbReference>
<proteinExistence type="predicted"/>
<dbReference type="GO" id="GO:0043565">
    <property type="term" value="F:sequence-specific DNA binding"/>
    <property type="evidence" value="ECO:0007669"/>
    <property type="project" value="InterPro"/>
</dbReference>
<evidence type="ECO:0000313" key="6">
    <source>
        <dbReference type="Proteomes" id="UP000095727"/>
    </source>
</evidence>